<evidence type="ECO:0008006" key="4">
    <source>
        <dbReference type="Google" id="ProtNLM"/>
    </source>
</evidence>
<dbReference type="Gramene" id="evm.model.06.926">
    <property type="protein sequence ID" value="cds.evm.model.06.926"/>
    <property type="gene ID" value="evm.TU.06.926"/>
</dbReference>
<dbReference type="EMBL" id="UZAU01000584">
    <property type="status" value="NOT_ANNOTATED_CDS"/>
    <property type="molecule type" value="Genomic_DNA"/>
</dbReference>
<protein>
    <recommendedName>
        <fullName evidence="4">Retrotransposon Copia-like N-terminal domain-containing protein</fullName>
    </recommendedName>
</protein>
<accession>A0A803Q0K5</accession>
<reference evidence="2" key="2">
    <citation type="submission" date="2021-03" db="UniProtKB">
        <authorList>
            <consortium name="EnsemblPlants"/>
        </authorList>
    </citation>
    <scope>IDENTIFICATION</scope>
</reference>
<feature type="compositionally biased region" description="Polar residues" evidence="1">
    <location>
        <begin position="1"/>
        <end position="23"/>
    </location>
</feature>
<dbReference type="PANTHER" id="PTHR47481">
    <property type="match status" value="1"/>
</dbReference>
<proteinExistence type="predicted"/>
<dbReference type="Proteomes" id="UP000596661">
    <property type="component" value="Chromosome 6"/>
</dbReference>
<reference evidence="2" key="1">
    <citation type="submission" date="2018-11" db="EMBL/GenBank/DDBJ databases">
        <authorList>
            <person name="Grassa J C."/>
        </authorList>
    </citation>
    <scope>NUCLEOTIDE SEQUENCE [LARGE SCALE GENOMIC DNA]</scope>
</reference>
<organism evidence="2 3">
    <name type="scientific">Cannabis sativa</name>
    <name type="common">Hemp</name>
    <name type="synonym">Marijuana</name>
    <dbReference type="NCBI Taxonomy" id="3483"/>
    <lineage>
        <taxon>Eukaryota</taxon>
        <taxon>Viridiplantae</taxon>
        <taxon>Streptophyta</taxon>
        <taxon>Embryophyta</taxon>
        <taxon>Tracheophyta</taxon>
        <taxon>Spermatophyta</taxon>
        <taxon>Magnoliopsida</taxon>
        <taxon>eudicotyledons</taxon>
        <taxon>Gunneridae</taxon>
        <taxon>Pentapetalae</taxon>
        <taxon>rosids</taxon>
        <taxon>fabids</taxon>
        <taxon>Rosales</taxon>
        <taxon>Cannabaceae</taxon>
        <taxon>Cannabis</taxon>
    </lineage>
</organism>
<dbReference type="AlphaFoldDB" id="A0A803Q0K5"/>
<evidence type="ECO:0000313" key="2">
    <source>
        <dbReference type="EnsemblPlants" id="cds.evm.model.06.926"/>
    </source>
</evidence>
<dbReference type="PANTHER" id="PTHR47481:SF31">
    <property type="entry name" value="OS01G0873500 PROTEIN"/>
    <property type="match status" value="1"/>
</dbReference>
<sequence>MSTSQEQTSSPEPGNQGDQTPIGITSVPVAGIGQAPVASSNALAGSPFSNTLTQPFSLKLDRNIFPLWKTTVNTIIRGHRLEGFINGTRPPPPQFIPTGNSAVDTLGSVVENALEELYGAHSRANMDDIRTKIQTTRKGSQSMAEYLKMKRMWADSLALADLRDSMSYLPTTSLWEMRLQIFHTSHQDQETLTTQGAIKGKTLIETVAGEIRTILWWIQRKRSRWKRKWV</sequence>
<keyword evidence="3" id="KW-1185">Reference proteome</keyword>
<dbReference type="EnsemblPlants" id="evm.model.06.926">
    <property type="protein sequence ID" value="cds.evm.model.06.926"/>
    <property type="gene ID" value="evm.TU.06.926"/>
</dbReference>
<feature type="region of interest" description="Disordered" evidence="1">
    <location>
        <begin position="1"/>
        <end position="26"/>
    </location>
</feature>
<evidence type="ECO:0000256" key="1">
    <source>
        <dbReference type="SAM" id="MobiDB-lite"/>
    </source>
</evidence>
<name>A0A803Q0K5_CANSA</name>
<evidence type="ECO:0000313" key="3">
    <source>
        <dbReference type="Proteomes" id="UP000596661"/>
    </source>
</evidence>